<dbReference type="GO" id="GO:0003677">
    <property type="term" value="F:DNA binding"/>
    <property type="evidence" value="ECO:0007669"/>
    <property type="project" value="UniProtKB-KW"/>
</dbReference>
<dbReference type="EMBL" id="CAADFQ010000062">
    <property type="protein sequence ID" value="VFK34147.1"/>
    <property type="molecule type" value="Genomic_DNA"/>
</dbReference>
<feature type="region of interest" description="Disordered" evidence="3">
    <location>
        <begin position="109"/>
        <end position="130"/>
    </location>
</feature>
<dbReference type="EMBL" id="CAADGH010000064">
    <property type="protein sequence ID" value="VFK76590.1"/>
    <property type="molecule type" value="Genomic_DNA"/>
</dbReference>
<feature type="compositionally biased region" description="Basic and acidic residues" evidence="3">
    <location>
        <begin position="117"/>
        <end position="130"/>
    </location>
</feature>
<proteinExistence type="inferred from homology"/>
<dbReference type="GO" id="GO:0030527">
    <property type="term" value="F:structural constituent of chromatin"/>
    <property type="evidence" value="ECO:0007669"/>
    <property type="project" value="InterPro"/>
</dbReference>
<evidence type="ECO:0000256" key="2">
    <source>
        <dbReference type="ARBA" id="ARBA00023125"/>
    </source>
</evidence>
<dbReference type="Pfam" id="PF00216">
    <property type="entry name" value="Bac_DNA_binding"/>
    <property type="match status" value="1"/>
</dbReference>
<evidence type="ECO:0000313" key="5">
    <source>
        <dbReference type="EMBL" id="VFK34147.1"/>
    </source>
</evidence>
<dbReference type="EMBL" id="CAADFO010000063">
    <property type="protein sequence ID" value="VFK30352.1"/>
    <property type="molecule type" value="Genomic_DNA"/>
</dbReference>
<evidence type="ECO:0000313" key="6">
    <source>
        <dbReference type="EMBL" id="VFK76590.1"/>
    </source>
</evidence>
<dbReference type="AlphaFoldDB" id="A0A450XY42"/>
<dbReference type="Gene3D" id="4.10.520.10">
    <property type="entry name" value="IHF-like DNA-binding proteins"/>
    <property type="match status" value="1"/>
</dbReference>
<dbReference type="InterPro" id="IPR000119">
    <property type="entry name" value="Hist_DNA-bd"/>
</dbReference>
<dbReference type="CDD" id="cd13834">
    <property type="entry name" value="HU_like"/>
    <property type="match status" value="1"/>
</dbReference>
<name>A0A450XY42_9GAMM</name>
<dbReference type="InterPro" id="IPR010992">
    <property type="entry name" value="IHF-like_DNA-bd_dom_sf"/>
</dbReference>
<evidence type="ECO:0000313" key="4">
    <source>
        <dbReference type="EMBL" id="VFK30352.1"/>
    </source>
</evidence>
<comment type="similarity">
    <text evidence="1">Belongs to the bacterial histone-like protein family.</text>
</comment>
<protein>
    <submittedName>
        <fullName evidence="5">DNA-binding protein</fullName>
    </submittedName>
</protein>
<reference evidence="5" key="1">
    <citation type="submission" date="2019-02" db="EMBL/GenBank/DDBJ databases">
        <authorList>
            <person name="Gruber-Vodicka R. H."/>
            <person name="Seah K. B. B."/>
        </authorList>
    </citation>
    <scope>NUCLEOTIDE SEQUENCE</scope>
    <source>
        <strain evidence="4">BECK_BZ197</strain>
        <strain evidence="6">BECK_BZ198</strain>
        <strain evidence="5">BECK_BZ199</strain>
    </source>
</reference>
<organism evidence="5">
    <name type="scientific">Candidatus Kentrum sp. MB</name>
    <dbReference type="NCBI Taxonomy" id="2138164"/>
    <lineage>
        <taxon>Bacteria</taxon>
        <taxon>Pseudomonadati</taxon>
        <taxon>Pseudomonadota</taxon>
        <taxon>Gammaproteobacteria</taxon>
        <taxon>Candidatus Kentrum</taxon>
    </lineage>
</organism>
<accession>A0A450XY42</accession>
<sequence length="130" mass="13890">MPNTESTLQELPAIRKPLTKPQLIAALAEGAGLTNKAVASVLDELTNLISQHVRGDGAREFTLPGILKIRTVFKPATEERTGILALTGKETVFKAKPARMEVKISPLGGLKGMAQKGMDEENGEPKTTEA</sequence>
<dbReference type="SUPFAM" id="SSF47729">
    <property type="entry name" value="IHF-like DNA-binding proteins"/>
    <property type="match status" value="1"/>
</dbReference>
<keyword evidence="2 5" id="KW-0238">DNA-binding</keyword>
<gene>
    <name evidence="4" type="ORF">BECKMB1821G_GA0114241_10638</name>
    <name evidence="6" type="ORF">BECKMB1821H_GA0114242_10649</name>
    <name evidence="5" type="ORF">BECKMB1821I_GA0114274_10628</name>
</gene>
<evidence type="ECO:0000256" key="1">
    <source>
        <dbReference type="ARBA" id="ARBA00010529"/>
    </source>
</evidence>
<evidence type="ECO:0000256" key="3">
    <source>
        <dbReference type="SAM" id="MobiDB-lite"/>
    </source>
</evidence>